<evidence type="ECO:0000313" key="1">
    <source>
        <dbReference type="EMBL" id="WHY49432.1"/>
    </source>
</evidence>
<dbReference type="EMBL" id="CP126101">
    <property type="protein sequence ID" value="WHY49432.1"/>
    <property type="molecule type" value="Genomic_DNA"/>
</dbReference>
<name>A0AAX3WST9_9BACI</name>
<proteinExistence type="predicted"/>
<reference evidence="1" key="1">
    <citation type="submission" date="2023-05" db="EMBL/GenBank/DDBJ databases">
        <title>Comparative genomics of Bacillaceae isolates and their secondary metabolite potential.</title>
        <authorList>
            <person name="Song L."/>
            <person name="Nielsen L.J."/>
            <person name="Mohite O."/>
            <person name="Xu X."/>
            <person name="Weber T."/>
            <person name="Kovacs A.T."/>
        </authorList>
    </citation>
    <scope>NUCLEOTIDE SEQUENCE</scope>
    <source>
        <strain evidence="1">LY1</strain>
    </source>
</reference>
<dbReference type="RefSeq" id="WP_283868173.1">
    <property type="nucleotide sequence ID" value="NZ_CP126101.1"/>
</dbReference>
<dbReference type="Proteomes" id="UP001178322">
    <property type="component" value="Chromosome"/>
</dbReference>
<dbReference type="AlphaFoldDB" id="A0AAX3WST9"/>
<gene>
    <name evidence="1" type="ORF">QNH24_13865</name>
</gene>
<protein>
    <submittedName>
        <fullName evidence="1">Uncharacterized protein</fullName>
    </submittedName>
</protein>
<organism evidence="1 2">
    <name type="scientific">Lysinibacillus pakistanensis</name>
    <dbReference type="NCBI Taxonomy" id="759811"/>
    <lineage>
        <taxon>Bacteria</taxon>
        <taxon>Bacillati</taxon>
        <taxon>Bacillota</taxon>
        <taxon>Bacilli</taxon>
        <taxon>Bacillales</taxon>
        <taxon>Bacillaceae</taxon>
        <taxon>Lysinibacillus</taxon>
    </lineage>
</organism>
<sequence>MSNQDLQMESWLTVNDVSLHQNIQTPLSFDLTSSLQDAAPVQDTISGGLIIGNTQNEAIDANNNVKNALQTYGRFSNEVKESAQVSPIVGLTTILDIARIVSNYNPALPTDQENDETKRARVAAYNQYITKVLQNPLMHLKSNYEKKYTKRTSSWKTAIDEISNLYDGITENDKEKIKNSLQALAEAASSRSNKANTENIFAQNVIVCNDKEIEFCIYSSSVTMLYSGGKNTVRQVDFTLNETHIRFTKELWSRYSDKVLDKHLALIDDWLLGISTPNSDKTTLACFV</sequence>
<evidence type="ECO:0000313" key="2">
    <source>
        <dbReference type="Proteomes" id="UP001178322"/>
    </source>
</evidence>
<accession>A0AAX3WST9</accession>